<keyword evidence="8" id="KW-1185">Reference proteome</keyword>
<evidence type="ECO:0000256" key="4">
    <source>
        <dbReference type="ARBA" id="ARBA00022993"/>
    </source>
</evidence>
<keyword evidence="5 7" id="KW-0808">Transferase</keyword>
<dbReference type="RefSeq" id="WP_157568272.1">
    <property type="nucleotide sequence ID" value="NZ_WPIK01000013.1"/>
</dbReference>
<comment type="function">
    <text evidence="5">Catalyzes the phosphorylation of the 3'-hydroxyl group of dephosphocoenzyme A to form coenzyme A.</text>
</comment>
<evidence type="ECO:0000256" key="2">
    <source>
        <dbReference type="ARBA" id="ARBA00022741"/>
    </source>
</evidence>
<dbReference type="SUPFAM" id="SSF52540">
    <property type="entry name" value="P-loop containing nucleoside triphosphate hydrolases"/>
    <property type="match status" value="1"/>
</dbReference>
<keyword evidence="2 5" id="KW-0547">Nucleotide-binding</keyword>
<accession>A0A7K1SZH7</accession>
<evidence type="ECO:0000256" key="5">
    <source>
        <dbReference type="HAMAP-Rule" id="MF_00376"/>
    </source>
</evidence>
<keyword evidence="5 7" id="KW-0418">Kinase</keyword>
<evidence type="ECO:0000256" key="3">
    <source>
        <dbReference type="ARBA" id="ARBA00022840"/>
    </source>
</evidence>
<comment type="caution">
    <text evidence="7">The sequence shown here is derived from an EMBL/GenBank/DDBJ whole genome shotgun (WGS) entry which is preliminary data.</text>
</comment>
<feature type="binding site" evidence="5">
    <location>
        <begin position="11"/>
        <end position="16"/>
    </location>
    <ligand>
        <name>ATP</name>
        <dbReference type="ChEBI" id="CHEBI:30616"/>
    </ligand>
</feature>
<dbReference type="GO" id="GO:0005737">
    <property type="term" value="C:cytoplasm"/>
    <property type="evidence" value="ECO:0007669"/>
    <property type="project" value="UniProtKB-SubCell"/>
</dbReference>
<dbReference type="InterPro" id="IPR001977">
    <property type="entry name" value="Depp_CoAkinase"/>
</dbReference>
<dbReference type="EC" id="2.7.1.24" evidence="5 6"/>
<comment type="pathway">
    <text evidence="5">Cofactor biosynthesis; coenzyme A biosynthesis; CoA from (R)-pantothenate: step 5/5.</text>
</comment>
<dbReference type="HAMAP" id="MF_00376">
    <property type="entry name" value="Dephospho_CoA_kinase"/>
    <property type="match status" value="1"/>
</dbReference>
<proteinExistence type="inferred from homology"/>
<dbReference type="UniPathway" id="UPA00241">
    <property type="reaction ID" value="UER00356"/>
</dbReference>
<dbReference type="Gene3D" id="3.40.50.300">
    <property type="entry name" value="P-loop containing nucleotide triphosphate hydrolases"/>
    <property type="match status" value="1"/>
</dbReference>
<evidence type="ECO:0000313" key="7">
    <source>
        <dbReference type="EMBL" id="MVN22726.1"/>
    </source>
</evidence>
<dbReference type="NCBIfam" id="TIGR00152">
    <property type="entry name" value="dephospho-CoA kinase"/>
    <property type="match status" value="1"/>
</dbReference>
<dbReference type="PANTHER" id="PTHR10695:SF46">
    <property type="entry name" value="BIFUNCTIONAL COENZYME A SYNTHASE-RELATED"/>
    <property type="match status" value="1"/>
</dbReference>
<dbReference type="PROSITE" id="PS51219">
    <property type="entry name" value="DPCK"/>
    <property type="match status" value="1"/>
</dbReference>
<keyword evidence="5" id="KW-0963">Cytoplasm</keyword>
<evidence type="ECO:0000256" key="6">
    <source>
        <dbReference type="NCBIfam" id="TIGR00152"/>
    </source>
</evidence>
<dbReference type="CDD" id="cd02022">
    <property type="entry name" value="DPCK"/>
    <property type="match status" value="1"/>
</dbReference>
<dbReference type="AlphaFoldDB" id="A0A7K1SZH7"/>
<dbReference type="GO" id="GO:0015937">
    <property type="term" value="P:coenzyme A biosynthetic process"/>
    <property type="evidence" value="ECO:0007669"/>
    <property type="project" value="UniProtKB-UniRule"/>
</dbReference>
<comment type="subcellular location">
    <subcellularLocation>
        <location evidence="5">Cytoplasm</location>
    </subcellularLocation>
</comment>
<name>A0A7K1SZH7_9SPHI</name>
<reference evidence="7 8" key="1">
    <citation type="submission" date="2019-12" db="EMBL/GenBank/DDBJ databases">
        <title>Mucilaginibacter sp. HMF7410 genome sequencing and assembly.</title>
        <authorList>
            <person name="Kang H."/>
            <person name="Cha I."/>
            <person name="Kim H."/>
            <person name="Joh K."/>
        </authorList>
    </citation>
    <scope>NUCLEOTIDE SEQUENCE [LARGE SCALE GENOMIC DNA]</scope>
    <source>
        <strain evidence="7 8">HMF7410</strain>
    </source>
</reference>
<dbReference type="InterPro" id="IPR027417">
    <property type="entry name" value="P-loop_NTPase"/>
</dbReference>
<keyword evidence="3 5" id="KW-0067">ATP-binding</keyword>
<comment type="catalytic activity">
    <reaction evidence="5">
        <text>3'-dephospho-CoA + ATP = ADP + CoA + H(+)</text>
        <dbReference type="Rhea" id="RHEA:18245"/>
        <dbReference type="ChEBI" id="CHEBI:15378"/>
        <dbReference type="ChEBI" id="CHEBI:30616"/>
        <dbReference type="ChEBI" id="CHEBI:57287"/>
        <dbReference type="ChEBI" id="CHEBI:57328"/>
        <dbReference type="ChEBI" id="CHEBI:456216"/>
        <dbReference type="EC" id="2.7.1.24"/>
    </reaction>
</comment>
<dbReference type="Pfam" id="PF01121">
    <property type="entry name" value="CoaE"/>
    <property type="match status" value="1"/>
</dbReference>
<dbReference type="GO" id="GO:0005524">
    <property type="term" value="F:ATP binding"/>
    <property type="evidence" value="ECO:0007669"/>
    <property type="project" value="UniProtKB-UniRule"/>
</dbReference>
<protein>
    <recommendedName>
        <fullName evidence="5 6">Dephospho-CoA kinase</fullName>
        <ecNumber evidence="5 6">2.7.1.24</ecNumber>
    </recommendedName>
    <alternativeName>
        <fullName evidence="5">Dephosphocoenzyme A kinase</fullName>
    </alternativeName>
</protein>
<dbReference type="EMBL" id="WPIK01000013">
    <property type="protein sequence ID" value="MVN22726.1"/>
    <property type="molecule type" value="Genomic_DNA"/>
</dbReference>
<sequence length="205" mass="23256">MLRIGITGNIGSGKTTVSKVFELLGVPVFYADYHAKKVMTEDVVLIKAIQNTFGEEAYFDDGSLNRKYISSIVFNNDAELNKLNALVHPAVFRAFDKWAEQFNANFYVLKEAAILFESGSNQQCDKTIVVSASLDVRVKRVMQRDHLTEEEVLRREKKQMPQAEKEAKANFIIFNNPQTMVIPQVLEIHQKLLALAQKAWSGNIF</sequence>
<evidence type="ECO:0000313" key="8">
    <source>
        <dbReference type="Proteomes" id="UP000462014"/>
    </source>
</evidence>
<gene>
    <name evidence="5" type="primary">coaE</name>
    <name evidence="7" type="ORF">GO621_14445</name>
</gene>
<dbReference type="PANTHER" id="PTHR10695">
    <property type="entry name" value="DEPHOSPHO-COA KINASE-RELATED"/>
    <property type="match status" value="1"/>
</dbReference>
<dbReference type="GO" id="GO:0004140">
    <property type="term" value="F:dephospho-CoA kinase activity"/>
    <property type="evidence" value="ECO:0007669"/>
    <property type="project" value="UniProtKB-UniRule"/>
</dbReference>
<dbReference type="Proteomes" id="UP000462014">
    <property type="component" value="Unassembled WGS sequence"/>
</dbReference>
<keyword evidence="4 5" id="KW-0173">Coenzyme A biosynthesis</keyword>
<comment type="similarity">
    <text evidence="1 5">Belongs to the CoaE family.</text>
</comment>
<evidence type="ECO:0000256" key="1">
    <source>
        <dbReference type="ARBA" id="ARBA00009018"/>
    </source>
</evidence>
<organism evidence="7 8">
    <name type="scientific">Mucilaginibacter arboris</name>
    <dbReference type="NCBI Taxonomy" id="2682090"/>
    <lineage>
        <taxon>Bacteria</taxon>
        <taxon>Pseudomonadati</taxon>
        <taxon>Bacteroidota</taxon>
        <taxon>Sphingobacteriia</taxon>
        <taxon>Sphingobacteriales</taxon>
        <taxon>Sphingobacteriaceae</taxon>
        <taxon>Mucilaginibacter</taxon>
    </lineage>
</organism>